<keyword evidence="4" id="KW-0564">Palmitate</keyword>
<evidence type="ECO:0000313" key="8">
    <source>
        <dbReference type="Proteomes" id="UP000639396"/>
    </source>
</evidence>
<dbReference type="Pfam" id="PF01547">
    <property type="entry name" value="SBP_bac_1"/>
    <property type="match status" value="1"/>
</dbReference>
<organism evidence="7 8">
    <name type="scientific">Paenibacillus oceani</name>
    <dbReference type="NCBI Taxonomy" id="2772510"/>
    <lineage>
        <taxon>Bacteria</taxon>
        <taxon>Bacillati</taxon>
        <taxon>Bacillota</taxon>
        <taxon>Bacilli</taxon>
        <taxon>Bacillales</taxon>
        <taxon>Paenibacillaceae</taxon>
        <taxon>Paenibacillus</taxon>
    </lineage>
</organism>
<dbReference type="Gene3D" id="3.40.190.10">
    <property type="entry name" value="Periplasmic binding protein-like II"/>
    <property type="match status" value="1"/>
</dbReference>
<dbReference type="SUPFAM" id="SSF53850">
    <property type="entry name" value="Periplasmic binding protein-like II"/>
    <property type="match status" value="1"/>
</dbReference>
<evidence type="ECO:0000256" key="4">
    <source>
        <dbReference type="ARBA" id="ARBA00023139"/>
    </source>
</evidence>
<evidence type="ECO:0000256" key="2">
    <source>
        <dbReference type="ARBA" id="ARBA00022729"/>
    </source>
</evidence>
<keyword evidence="8" id="KW-1185">Reference proteome</keyword>
<dbReference type="InterPro" id="IPR050490">
    <property type="entry name" value="Bact_solute-bd_prot1"/>
</dbReference>
<protein>
    <submittedName>
        <fullName evidence="7">Extracellular solute-binding protein</fullName>
    </submittedName>
</protein>
<dbReference type="Proteomes" id="UP000639396">
    <property type="component" value="Unassembled WGS sequence"/>
</dbReference>
<feature type="chain" id="PRO_5037704371" evidence="6">
    <location>
        <begin position="21"/>
        <end position="444"/>
    </location>
</feature>
<dbReference type="PANTHER" id="PTHR43649">
    <property type="entry name" value="ARABINOSE-BINDING PROTEIN-RELATED"/>
    <property type="match status" value="1"/>
</dbReference>
<dbReference type="PROSITE" id="PS51257">
    <property type="entry name" value="PROKAR_LIPOPROTEIN"/>
    <property type="match status" value="1"/>
</dbReference>
<evidence type="ECO:0000256" key="1">
    <source>
        <dbReference type="ARBA" id="ARBA00022475"/>
    </source>
</evidence>
<dbReference type="RefSeq" id="WP_190924335.1">
    <property type="nucleotide sequence ID" value="NZ_JACXJA010000003.1"/>
</dbReference>
<evidence type="ECO:0000256" key="6">
    <source>
        <dbReference type="SAM" id="SignalP"/>
    </source>
</evidence>
<comment type="caution">
    <text evidence="7">The sequence shown here is derived from an EMBL/GenBank/DDBJ whole genome shotgun (WGS) entry which is preliminary data.</text>
</comment>
<keyword evidence="5" id="KW-0449">Lipoprotein</keyword>
<dbReference type="InterPro" id="IPR006059">
    <property type="entry name" value="SBP"/>
</dbReference>
<feature type="signal peptide" evidence="6">
    <location>
        <begin position="1"/>
        <end position="20"/>
    </location>
</feature>
<dbReference type="PANTHER" id="PTHR43649:SF33">
    <property type="entry name" value="POLYGALACTURONAN_RHAMNOGALACTURONAN-BINDING PROTEIN YTCQ"/>
    <property type="match status" value="1"/>
</dbReference>
<name>A0A927C3Y3_9BACL</name>
<accession>A0A927C3Y3</accession>
<gene>
    <name evidence="7" type="ORF">IDH45_02475</name>
</gene>
<evidence type="ECO:0000256" key="3">
    <source>
        <dbReference type="ARBA" id="ARBA00023136"/>
    </source>
</evidence>
<keyword evidence="1" id="KW-1003">Cell membrane</keyword>
<dbReference type="AlphaFoldDB" id="A0A927C3Y3"/>
<keyword evidence="2 6" id="KW-0732">Signal</keyword>
<dbReference type="EMBL" id="JACXJA010000003">
    <property type="protein sequence ID" value="MBD2860850.1"/>
    <property type="molecule type" value="Genomic_DNA"/>
</dbReference>
<evidence type="ECO:0000256" key="5">
    <source>
        <dbReference type="ARBA" id="ARBA00023288"/>
    </source>
</evidence>
<proteinExistence type="predicted"/>
<evidence type="ECO:0000313" key="7">
    <source>
        <dbReference type="EMBL" id="MBD2860850.1"/>
    </source>
</evidence>
<sequence>MKTVTLVLLFVVLPFTMLLAACGNGTGGDTGNKEISAEKEGKDTPEQLAKKAAEDQVELVFASSSGATAEQFMEQLGGNEIRKKFPNYTITFVNGAVQNLITTNQTIDIFLSSVGLTPATLLSYGLQSDISDLIKKYNYNLSRLEPSTVDIQRELANGGIYGLPVNTISGALFYNKDLFDRFGTAYPRDGMTWDELYDLAKKMTRTEGGVNYRGLTFAFQHMMFLNQYSAPHLDPKTNKALFTQDNFVRAFENMARFYKIPGNGLPNHTFSLPDQQNPFFKEQTIAMLMTLSGGGAGFGNMNWDMVQLPFLPDKSGIGPQSYPAYYYITSMSKKRDAAFQVLAYVTSDEFQEWQAKGGTPSILKDQSKVMQNFGVNQPLYKGKNMKAILPAKFAAPTMKTRYQGIADKEVLTALGEYSAGKDINSALREAAERADKLIAAEVGK</sequence>
<reference evidence="7" key="1">
    <citation type="submission" date="2020-09" db="EMBL/GenBank/DDBJ databases">
        <title>A novel bacterium of genus Paenibacillus, isolated from South China Sea.</title>
        <authorList>
            <person name="Huang H."/>
            <person name="Mo K."/>
            <person name="Hu Y."/>
        </authorList>
    </citation>
    <scope>NUCLEOTIDE SEQUENCE</scope>
    <source>
        <strain evidence="7">IB182363</strain>
    </source>
</reference>
<keyword evidence="3" id="KW-0472">Membrane</keyword>